<dbReference type="SMART" id="SM00287">
    <property type="entry name" value="SH3b"/>
    <property type="match status" value="1"/>
</dbReference>
<dbReference type="PROSITE" id="PS51781">
    <property type="entry name" value="SH3B"/>
    <property type="match status" value="1"/>
</dbReference>
<gene>
    <name evidence="2" type="ORF">G4923_05555</name>
</gene>
<organism evidence="2 3">
    <name type="scientific">Aeromonas rivipollensis</name>
    <dbReference type="NCBI Taxonomy" id="948519"/>
    <lineage>
        <taxon>Bacteria</taxon>
        <taxon>Pseudomonadati</taxon>
        <taxon>Pseudomonadota</taxon>
        <taxon>Gammaproteobacteria</taxon>
        <taxon>Aeromonadales</taxon>
        <taxon>Aeromonadaceae</taxon>
        <taxon>Aeromonas</taxon>
    </lineage>
</organism>
<dbReference type="Gene3D" id="2.30.30.40">
    <property type="entry name" value="SH3 Domains"/>
    <property type="match status" value="1"/>
</dbReference>
<reference evidence="2 3" key="1">
    <citation type="submission" date="2020-02" db="EMBL/GenBank/DDBJ databases">
        <title>Genome sequencing of Aeromonas rivipollensis.</title>
        <authorList>
            <person name="Fono-Tamo Ubani E.K."/>
            <person name="Lekota K.E."/>
        </authorList>
    </citation>
    <scope>NUCLEOTIDE SEQUENCE [LARGE SCALE GENOMIC DNA]</scope>
    <source>
        <strain evidence="2 3">G78</strain>
    </source>
</reference>
<sequence>MKEIERINTIPNSIIRPEVALLSQTIKKYRSNLTWLDGFSQLGIQKYLRCIERDFPEFRKLSYLPNEFILTLNLLKQHRTLVQSVDLYACSAESVEYEDDSDISSVLSEVNEILRESSLSRNSLLEAFQKLPGLFKVIILLFITEIIAPISVDIYIKPEIEEFLRNNDEPRRVQTNAIKKLPKSIGVDVTPLNRFISGDEVRLRVSPSIKSEIIMTLNFGQSVYVLEKNRSWIKVAIPQKQGETLEGWVFTEYTERFNK</sequence>
<evidence type="ECO:0000259" key="1">
    <source>
        <dbReference type="PROSITE" id="PS51781"/>
    </source>
</evidence>
<dbReference type="Proteomes" id="UP000472827">
    <property type="component" value="Unassembled WGS sequence"/>
</dbReference>
<protein>
    <submittedName>
        <fullName evidence="2">SH3 domain-containing protein</fullName>
    </submittedName>
</protein>
<dbReference type="InterPro" id="IPR003646">
    <property type="entry name" value="SH3-like_bac-type"/>
</dbReference>
<name>A0ABX0D490_9GAMM</name>
<feature type="domain" description="SH3b" evidence="1">
    <location>
        <begin position="191"/>
        <end position="258"/>
    </location>
</feature>
<comment type="caution">
    <text evidence="2">The sequence shown here is derived from an EMBL/GenBank/DDBJ whole genome shotgun (WGS) entry which is preliminary data.</text>
</comment>
<dbReference type="EMBL" id="JAAILA010000008">
    <property type="protein sequence ID" value="NEX88177.1"/>
    <property type="molecule type" value="Genomic_DNA"/>
</dbReference>
<keyword evidence="3" id="KW-1185">Reference proteome</keyword>
<evidence type="ECO:0000313" key="3">
    <source>
        <dbReference type="Proteomes" id="UP000472827"/>
    </source>
</evidence>
<dbReference type="RefSeq" id="WP_163135979.1">
    <property type="nucleotide sequence ID" value="NZ_JAAILA010000008.1"/>
</dbReference>
<proteinExistence type="predicted"/>
<evidence type="ECO:0000313" key="2">
    <source>
        <dbReference type="EMBL" id="NEX88177.1"/>
    </source>
</evidence>
<accession>A0ABX0D490</accession>
<dbReference type="Pfam" id="PF08239">
    <property type="entry name" value="SH3_3"/>
    <property type="match status" value="1"/>
</dbReference>